<accession>A0ABS6BAI2</accession>
<evidence type="ECO:0000313" key="3">
    <source>
        <dbReference type="Proteomes" id="UP000733379"/>
    </source>
</evidence>
<reference evidence="2 3" key="1">
    <citation type="submission" date="2021-06" db="EMBL/GenBank/DDBJ databases">
        <title>Actinomycetes sequencing.</title>
        <authorList>
            <person name="Shan Q."/>
        </authorList>
    </citation>
    <scope>NUCLEOTIDE SEQUENCE [LARGE SCALE GENOMIC DNA]</scope>
    <source>
        <strain evidence="2 3">NEAU-G5</strain>
    </source>
</reference>
<protein>
    <submittedName>
        <fullName evidence="2">Dienelactone hydrolase family protein</fullName>
    </submittedName>
</protein>
<keyword evidence="3" id="KW-1185">Reference proteome</keyword>
<evidence type="ECO:0000259" key="1">
    <source>
        <dbReference type="Pfam" id="PF01738"/>
    </source>
</evidence>
<dbReference type="GO" id="GO:0016787">
    <property type="term" value="F:hydrolase activity"/>
    <property type="evidence" value="ECO:0007669"/>
    <property type="project" value="UniProtKB-KW"/>
</dbReference>
<gene>
    <name evidence="2" type="ORF">KO481_38050</name>
</gene>
<name>A0ABS6BAI2_9NOCA</name>
<dbReference type="PANTHER" id="PTHR46623">
    <property type="entry name" value="CARBOXYMETHYLENEBUTENOLIDASE-RELATED"/>
    <property type="match status" value="1"/>
</dbReference>
<dbReference type="InterPro" id="IPR051049">
    <property type="entry name" value="Dienelactone_hydrolase-like"/>
</dbReference>
<dbReference type="PANTHER" id="PTHR46623:SF6">
    <property type="entry name" value="ALPHA_BETA-HYDROLASES SUPERFAMILY PROTEIN"/>
    <property type="match status" value="1"/>
</dbReference>
<evidence type="ECO:0000313" key="2">
    <source>
        <dbReference type="EMBL" id="MBU3067312.1"/>
    </source>
</evidence>
<organism evidence="2 3">
    <name type="scientific">Nocardia albiluteola</name>
    <dbReference type="NCBI Taxonomy" id="2842303"/>
    <lineage>
        <taxon>Bacteria</taxon>
        <taxon>Bacillati</taxon>
        <taxon>Actinomycetota</taxon>
        <taxon>Actinomycetes</taxon>
        <taxon>Mycobacteriales</taxon>
        <taxon>Nocardiaceae</taxon>
        <taxon>Nocardia</taxon>
    </lineage>
</organism>
<sequence>MTGISIETPNGSIDAVLETPPGKGPWPGVVVIHDAFGLREPHRAIARRIADNGYLAIAPNLFARGGVIRCMRAVMGDLMAFEGQAFEDVTAARQLLSKRSDCTGAIGVAGFCMGGGFALIAATKGFDASAPFYPPPLQSKYSEIVDGACPIVASFGRRDPLNRGSGRRLAEVLTEKHIPHDVKTYPHAGHSFADRAPLHALARITGFGENKEAAADAWQRVFAFFGQHLQ</sequence>
<dbReference type="InterPro" id="IPR029058">
    <property type="entry name" value="AB_hydrolase_fold"/>
</dbReference>
<dbReference type="Proteomes" id="UP000733379">
    <property type="component" value="Unassembled WGS sequence"/>
</dbReference>
<dbReference type="InterPro" id="IPR002925">
    <property type="entry name" value="Dienelactn_hydro"/>
</dbReference>
<comment type="caution">
    <text evidence="2">The sequence shown here is derived from an EMBL/GenBank/DDBJ whole genome shotgun (WGS) entry which is preliminary data.</text>
</comment>
<proteinExistence type="predicted"/>
<feature type="domain" description="Dienelactone hydrolase" evidence="1">
    <location>
        <begin position="13"/>
        <end position="228"/>
    </location>
</feature>
<dbReference type="EMBL" id="JAHKNI010000020">
    <property type="protein sequence ID" value="MBU3067312.1"/>
    <property type="molecule type" value="Genomic_DNA"/>
</dbReference>
<dbReference type="Gene3D" id="3.40.50.1820">
    <property type="entry name" value="alpha/beta hydrolase"/>
    <property type="match status" value="1"/>
</dbReference>
<dbReference type="SUPFAM" id="SSF53474">
    <property type="entry name" value="alpha/beta-Hydrolases"/>
    <property type="match status" value="1"/>
</dbReference>
<dbReference type="RefSeq" id="WP_215923395.1">
    <property type="nucleotide sequence ID" value="NZ_JAHKNI010000020.1"/>
</dbReference>
<dbReference type="Pfam" id="PF01738">
    <property type="entry name" value="DLH"/>
    <property type="match status" value="1"/>
</dbReference>
<keyword evidence="2" id="KW-0378">Hydrolase</keyword>